<dbReference type="HOGENOM" id="CLU_2023274_0_0_9"/>
<organism evidence="1 2">
    <name type="scientific">Eubacterium plexicaudatum ASF492</name>
    <dbReference type="NCBI Taxonomy" id="1235802"/>
    <lineage>
        <taxon>Bacteria</taxon>
        <taxon>Bacillati</taxon>
        <taxon>Bacillota</taxon>
        <taxon>Clostridia</taxon>
        <taxon>Eubacteriales</taxon>
        <taxon>Eubacteriaceae</taxon>
        <taxon>Eubacterium</taxon>
    </lineage>
</organism>
<name>N2AAN4_9FIRM</name>
<accession>N2AAN4</accession>
<keyword evidence="2" id="KW-1185">Reference proteome</keyword>
<proteinExistence type="predicted"/>
<reference evidence="1 2" key="1">
    <citation type="journal article" date="2014" name="Genome Announc.">
        <title>Draft genome sequences of the altered schaedler flora, a defined bacterial community from gnotobiotic mice.</title>
        <authorList>
            <person name="Wannemuehler M.J."/>
            <person name="Overstreet A.M."/>
            <person name="Ward D.V."/>
            <person name="Phillips G.J."/>
        </authorList>
    </citation>
    <scope>NUCLEOTIDE SEQUENCE [LARGE SCALE GENOMIC DNA]</scope>
    <source>
        <strain evidence="1 2">ASF492</strain>
    </source>
</reference>
<evidence type="ECO:0000313" key="2">
    <source>
        <dbReference type="Proteomes" id="UP000012589"/>
    </source>
</evidence>
<dbReference type="eggNOG" id="ENOG5032FMH">
    <property type="taxonomic scope" value="Bacteria"/>
</dbReference>
<gene>
    <name evidence="1" type="ORF">C823_04535</name>
</gene>
<dbReference type="EMBL" id="AQFT01000133">
    <property type="protein sequence ID" value="EMZ21394.1"/>
    <property type="molecule type" value="Genomic_DNA"/>
</dbReference>
<dbReference type="AlphaFoldDB" id="N2AAN4"/>
<evidence type="ECO:0000313" key="1">
    <source>
        <dbReference type="EMBL" id="EMZ21394.1"/>
    </source>
</evidence>
<sequence length="122" mass="13901">MTVAEAIERKNSIEYDETLLNEMKRQYANATATVDKENKKVDAKVDDLLTTLVGKDSDKKLSKEDQEAVEKPYREKNEFEFVDPLGLYEKIQTLEADIDGFKSNVDTVLVLSNATTFIEVDF</sequence>
<comment type="caution">
    <text evidence="1">The sequence shown here is derived from an EMBL/GenBank/DDBJ whole genome shotgun (WGS) entry which is preliminary data.</text>
</comment>
<dbReference type="OrthoDB" id="2086746at2"/>
<dbReference type="PATRIC" id="fig|1235802.3.peg.4824"/>
<dbReference type="Proteomes" id="UP000012589">
    <property type="component" value="Unassembled WGS sequence"/>
</dbReference>
<protein>
    <submittedName>
        <fullName evidence="1">Uncharacterized protein</fullName>
    </submittedName>
</protein>